<reference evidence="5 6" key="1">
    <citation type="submission" date="2019-04" db="EMBL/GenBank/DDBJ databases">
        <authorList>
            <person name="Van Vliet M D."/>
        </authorList>
    </citation>
    <scope>NUCLEOTIDE SEQUENCE [LARGE SCALE GENOMIC DNA]</scope>
    <source>
        <strain evidence="5 6">F1</strain>
    </source>
</reference>
<gene>
    <name evidence="5" type="ORF">PDESU_03226</name>
</gene>
<keyword evidence="1" id="KW-0677">Repeat</keyword>
<dbReference type="Pfam" id="PF13676">
    <property type="entry name" value="TIR_2"/>
    <property type="match status" value="1"/>
</dbReference>
<dbReference type="InterPro" id="IPR011990">
    <property type="entry name" value="TPR-like_helical_dom_sf"/>
</dbReference>
<protein>
    <recommendedName>
        <fullName evidence="4">TIR domain-containing protein</fullName>
    </recommendedName>
</protein>
<feature type="domain" description="TIR" evidence="4">
    <location>
        <begin position="42"/>
        <end position="158"/>
    </location>
</feature>
<keyword evidence="3" id="KW-1133">Transmembrane helix</keyword>
<keyword evidence="3" id="KW-0472">Membrane</keyword>
<keyword evidence="6" id="KW-1185">Reference proteome</keyword>
<dbReference type="EMBL" id="CAAHFG010000002">
    <property type="protein sequence ID" value="VGO14661.1"/>
    <property type="molecule type" value="Genomic_DNA"/>
</dbReference>
<dbReference type="PANTHER" id="PTHR45641:SF19">
    <property type="entry name" value="NEPHROCYSTIN-3"/>
    <property type="match status" value="1"/>
</dbReference>
<dbReference type="GO" id="GO:0007165">
    <property type="term" value="P:signal transduction"/>
    <property type="evidence" value="ECO:0007669"/>
    <property type="project" value="InterPro"/>
</dbReference>
<dbReference type="InterPro" id="IPR035897">
    <property type="entry name" value="Toll_tir_struct_dom_sf"/>
</dbReference>
<dbReference type="InterPro" id="IPR019734">
    <property type="entry name" value="TPR_rpt"/>
</dbReference>
<evidence type="ECO:0000256" key="2">
    <source>
        <dbReference type="ARBA" id="ARBA00022803"/>
    </source>
</evidence>
<evidence type="ECO:0000313" key="5">
    <source>
        <dbReference type="EMBL" id="VGO14661.1"/>
    </source>
</evidence>
<name>A0A6C2U544_PONDE</name>
<sequence length="801" mass="90385">MLYLNVNTLLQGWYPIVLVVEVSLRDGWMDKYKQQGNPYFAFVSYSSKDKAWGRWLHRRLENYPIPALFRGQELEEGLVLEKKMRPVFRDREELSGSSDLGEAIHQALVASRFLIILCSKNSAKSKWVNQEIEDFQAQGKGDRILALILNGEPNAEHPDEECFPPALRYPAEPLAGDLRKDGDGKSRGFLKILAGVAQVGFDDLYRRHERAMAKKRMAWALFAFVLVATFASLYIYAVDQKNIAVRQRILADKRRDQAEELVDFMTYSLHEKLKPIGRLDLMEEVQAAVEGYHAERAKEPGYGEAVSETQQILLSGSSMNQGDLSRMTGGAVEGRGDYLEALRYDRLLVQEDPYNANHQYNLSVTLERLGDALKESGDLIGAEKHFKDCLEIRTGLLEVNAANTRWLHSQTVSQEQLSLCMKEKGSLKHAIQYTRDCLAGRNQLVLLEPDHLDWWQSLCFSHNNLADLMMLTGSMDEAEQNYRAAMKIAERFSKEFPADMLWQKNLSICHERLGDLMLGQGDLIGARKQFGISLQIDEMLVETEPLNSNWQRGLFLMHTKLGGISKSEGKLEEAGKDFGCALDIALLLMERGGDNVVWQRDLAVAFSMLGDLAMENKEYGEAKELYLGSYEIREGLAAKDPSNSIWKRGLVITLTRMGIVQKEAGDLSGATRYYMEAFEMATELVESEPKNVVWMCDLAVLHGKLGDVAKKKGDLPDAERHYLSGEKIYRELAGINPGNAVGQRGLFVAYMNLATVKPWGSAESLSWWRKTYGQLAGMKEQGILLPTDEKFLDYAKEKVGL</sequence>
<dbReference type="SUPFAM" id="SSF52200">
    <property type="entry name" value="Toll/Interleukin receptor TIR domain"/>
    <property type="match status" value="1"/>
</dbReference>
<keyword evidence="3" id="KW-0812">Transmembrane</keyword>
<proteinExistence type="predicted"/>
<dbReference type="SUPFAM" id="SSF48452">
    <property type="entry name" value="TPR-like"/>
    <property type="match status" value="2"/>
</dbReference>
<keyword evidence="2" id="KW-0802">TPR repeat</keyword>
<dbReference type="Gene3D" id="1.25.40.10">
    <property type="entry name" value="Tetratricopeptide repeat domain"/>
    <property type="match status" value="3"/>
</dbReference>
<evidence type="ECO:0000256" key="3">
    <source>
        <dbReference type="SAM" id="Phobius"/>
    </source>
</evidence>
<evidence type="ECO:0000313" key="6">
    <source>
        <dbReference type="Proteomes" id="UP000366872"/>
    </source>
</evidence>
<organism evidence="5 6">
    <name type="scientific">Pontiella desulfatans</name>
    <dbReference type="NCBI Taxonomy" id="2750659"/>
    <lineage>
        <taxon>Bacteria</taxon>
        <taxon>Pseudomonadati</taxon>
        <taxon>Kiritimatiellota</taxon>
        <taxon>Kiritimatiellia</taxon>
        <taxon>Kiritimatiellales</taxon>
        <taxon>Pontiellaceae</taxon>
        <taxon>Pontiella</taxon>
    </lineage>
</organism>
<dbReference type="InterPro" id="IPR000157">
    <property type="entry name" value="TIR_dom"/>
</dbReference>
<dbReference type="Gene3D" id="3.40.50.10140">
    <property type="entry name" value="Toll/interleukin-1 receptor homology (TIR) domain"/>
    <property type="match status" value="1"/>
</dbReference>
<dbReference type="Proteomes" id="UP000366872">
    <property type="component" value="Unassembled WGS sequence"/>
</dbReference>
<evidence type="ECO:0000259" key="4">
    <source>
        <dbReference type="Pfam" id="PF13676"/>
    </source>
</evidence>
<dbReference type="SMART" id="SM00028">
    <property type="entry name" value="TPR"/>
    <property type="match status" value="5"/>
</dbReference>
<dbReference type="AlphaFoldDB" id="A0A6C2U544"/>
<feature type="transmembrane region" description="Helical" evidence="3">
    <location>
        <begin position="217"/>
        <end position="237"/>
    </location>
</feature>
<accession>A0A6C2U544</accession>
<dbReference type="PANTHER" id="PTHR45641">
    <property type="entry name" value="TETRATRICOPEPTIDE REPEAT PROTEIN (AFU_ORTHOLOGUE AFUA_6G03870)"/>
    <property type="match status" value="1"/>
</dbReference>
<evidence type="ECO:0000256" key="1">
    <source>
        <dbReference type="ARBA" id="ARBA00022737"/>
    </source>
</evidence>